<feature type="region of interest" description="Disordered" evidence="1">
    <location>
        <begin position="1"/>
        <end position="52"/>
    </location>
</feature>
<organism evidence="2">
    <name type="scientific">Tanacetum cinerariifolium</name>
    <name type="common">Dalmatian daisy</name>
    <name type="synonym">Chrysanthemum cinerariifolium</name>
    <dbReference type="NCBI Taxonomy" id="118510"/>
    <lineage>
        <taxon>Eukaryota</taxon>
        <taxon>Viridiplantae</taxon>
        <taxon>Streptophyta</taxon>
        <taxon>Embryophyta</taxon>
        <taxon>Tracheophyta</taxon>
        <taxon>Spermatophyta</taxon>
        <taxon>Magnoliopsida</taxon>
        <taxon>eudicotyledons</taxon>
        <taxon>Gunneridae</taxon>
        <taxon>Pentapetalae</taxon>
        <taxon>asterids</taxon>
        <taxon>campanulids</taxon>
        <taxon>Asterales</taxon>
        <taxon>Asteraceae</taxon>
        <taxon>Asteroideae</taxon>
        <taxon>Anthemideae</taxon>
        <taxon>Anthemidinae</taxon>
        <taxon>Tanacetum</taxon>
    </lineage>
</organism>
<comment type="caution">
    <text evidence="2">The sequence shown here is derived from an EMBL/GenBank/DDBJ whole genome shotgun (WGS) entry which is preliminary data.</text>
</comment>
<reference evidence="2" key="1">
    <citation type="journal article" date="2019" name="Sci. Rep.">
        <title>Draft genome of Tanacetum cinerariifolium, the natural source of mosquito coil.</title>
        <authorList>
            <person name="Yamashiro T."/>
            <person name="Shiraishi A."/>
            <person name="Satake H."/>
            <person name="Nakayama K."/>
        </authorList>
    </citation>
    <scope>NUCLEOTIDE SEQUENCE</scope>
</reference>
<proteinExistence type="predicted"/>
<feature type="non-terminal residue" evidence="2">
    <location>
        <position position="1"/>
    </location>
</feature>
<dbReference type="EMBL" id="BKCJ011972462">
    <property type="protein sequence ID" value="GFD63356.1"/>
    <property type="molecule type" value="Genomic_DNA"/>
</dbReference>
<protein>
    <submittedName>
        <fullName evidence="2">Uncharacterized protein</fullName>
    </submittedName>
</protein>
<evidence type="ECO:0000313" key="2">
    <source>
        <dbReference type="EMBL" id="GFD63356.1"/>
    </source>
</evidence>
<feature type="compositionally biased region" description="Basic and acidic residues" evidence="1">
    <location>
        <begin position="14"/>
        <end position="46"/>
    </location>
</feature>
<gene>
    <name evidence="2" type="ORF">Tci_935325</name>
</gene>
<dbReference type="AlphaFoldDB" id="A0A699Y0G4"/>
<feature type="non-terminal residue" evidence="2">
    <location>
        <position position="52"/>
    </location>
</feature>
<sequence length="52" mass="5822">DQQYPDSMSAVDPAPKELETHDRPSAVDSSPKEEESHDWMSLDDGRIPCPPQ</sequence>
<accession>A0A699Y0G4</accession>
<name>A0A699Y0G4_TANCI</name>
<evidence type="ECO:0000256" key="1">
    <source>
        <dbReference type="SAM" id="MobiDB-lite"/>
    </source>
</evidence>